<reference evidence="3" key="2">
    <citation type="submission" date="2017-02" db="UniProtKB">
        <authorList>
            <consortium name="WormBaseParasite"/>
        </authorList>
    </citation>
    <scope>IDENTIFICATION</scope>
</reference>
<organism evidence="2 3">
    <name type="scientific">Angiostrongylus cantonensis</name>
    <name type="common">Rat lungworm</name>
    <dbReference type="NCBI Taxonomy" id="6313"/>
    <lineage>
        <taxon>Eukaryota</taxon>
        <taxon>Metazoa</taxon>
        <taxon>Ecdysozoa</taxon>
        <taxon>Nematoda</taxon>
        <taxon>Chromadorea</taxon>
        <taxon>Rhabditida</taxon>
        <taxon>Rhabditina</taxon>
        <taxon>Rhabditomorpha</taxon>
        <taxon>Strongyloidea</taxon>
        <taxon>Metastrongylidae</taxon>
        <taxon>Angiostrongylus</taxon>
    </lineage>
</organism>
<keyword evidence="1" id="KW-1133">Transmembrane helix</keyword>
<name>A0A0K0CXH1_ANGCA</name>
<keyword evidence="1" id="KW-0812">Transmembrane</keyword>
<protein>
    <submittedName>
        <fullName evidence="3">SEA domain-containing protein</fullName>
    </submittedName>
</protein>
<keyword evidence="1" id="KW-0472">Membrane</keyword>
<dbReference type="AlphaFoldDB" id="A0A0K0CXH1"/>
<dbReference type="Proteomes" id="UP000035642">
    <property type="component" value="Unassembled WGS sequence"/>
</dbReference>
<accession>A0A0K0CXH1</accession>
<reference evidence="2" key="1">
    <citation type="submission" date="2012-09" db="EMBL/GenBank/DDBJ databases">
        <authorList>
            <person name="Martin A.A."/>
        </authorList>
    </citation>
    <scope>NUCLEOTIDE SEQUENCE</scope>
</reference>
<keyword evidence="2" id="KW-1185">Reference proteome</keyword>
<feature type="transmembrane region" description="Helical" evidence="1">
    <location>
        <begin position="73"/>
        <end position="95"/>
    </location>
</feature>
<evidence type="ECO:0000256" key="1">
    <source>
        <dbReference type="SAM" id="Phobius"/>
    </source>
</evidence>
<evidence type="ECO:0000313" key="2">
    <source>
        <dbReference type="Proteomes" id="UP000035642"/>
    </source>
</evidence>
<dbReference type="WBParaSite" id="ACAC_0000227101-mRNA-1">
    <property type="protein sequence ID" value="ACAC_0000227101-mRNA-1"/>
    <property type="gene ID" value="ACAC_0000227101"/>
</dbReference>
<evidence type="ECO:0000313" key="3">
    <source>
        <dbReference type="WBParaSite" id="ACAC_0000227101-mRNA-1"/>
    </source>
</evidence>
<proteinExistence type="predicted"/>
<sequence>MEIILKLTVPVKMDHPGDQVDKDYSAMLVQFDTQGYFLSMVSREPPRMTTGKLLNSAFDHQKWDEQKRMAATIHLACILAIIVIVLTGTTALFYIGRVTILARKMLDNETVTDRWKMHSEPSMSVSVALGNAKKAKVSIFPSALPYPPKQKDTRKALEVYCSMTFEFNSNAFSLVNELELL</sequence>